<dbReference type="KEGG" id="pspw:BJG93_12465"/>
<dbReference type="STRING" id="754502.BJG93_12465"/>
<evidence type="ECO:0000313" key="1">
    <source>
        <dbReference type="EMBL" id="APA86121.1"/>
    </source>
</evidence>
<dbReference type="EMBL" id="CP017561">
    <property type="protein sequence ID" value="APA86121.1"/>
    <property type="molecule type" value="Genomic_DNA"/>
</dbReference>
<reference evidence="1" key="1">
    <citation type="submission" date="2016-09" db="EMBL/GenBank/DDBJ databases">
        <title>The Complete Genome of Burkholderia sprentiae wsm5005.</title>
        <authorList>
            <person name="De Meyer S."/>
            <person name="Wang P."/>
            <person name="Terpolilli J."/>
        </authorList>
    </citation>
    <scope>NUCLEOTIDE SEQUENCE [LARGE SCALE GENOMIC DNA]</scope>
    <source>
        <strain evidence="1">WSM5005</strain>
    </source>
</reference>
<sequence>MALGQVERILILAKTYPSPSAQYVETSCVAGISESGAMRRLFPVPFRMVEDGQQFRKWQWIDVRVEKATKDHRPESHKVYVDTISCGNVIEPKKGWASRWEWLDKLAAFGSFDAINAARLADGLSLALLRPKRLLGLDIIKARIADWTDEEREKLLQEQMQGNLFSEAEERKQVKQLRKVPFDFYYRYVCDTPDGEKEYRHKIVDWEAGALFWNCHRSYGNDWEKPFRTKLEENMGSKELMFLMGNQHRFQDQWLIISLIYPPKRKLADDPQASLF</sequence>
<evidence type="ECO:0000313" key="2">
    <source>
        <dbReference type="Proteomes" id="UP000179860"/>
    </source>
</evidence>
<accession>A0A1I9YII8</accession>
<organism evidence="1 2">
    <name type="scientific">Paraburkholderia sprentiae WSM5005</name>
    <dbReference type="NCBI Taxonomy" id="754502"/>
    <lineage>
        <taxon>Bacteria</taxon>
        <taxon>Pseudomonadati</taxon>
        <taxon>Pseudomonadota</taxon>
        <taxon>Betaproteobacteria</taxon>
        <taxon>Burkholderiales</taxon>
        <taxon>Burkholderiaceae</taxon>
        <taxon>Paraburkholderia</taxon>
    </lineage>
</organism>
<gene>
    <name evidence="1" type="ORF">BJG93_12465</name>
</gene>
<reference evidence="1" key="2">
    <citation type="submission" date="2021-06" db="EMBL/GenBank/DDBJ databases">
        <authorList>
            <person name="Rogers T.H."/>
            <person name="Ramsay J.P."/>
            <person name="Wang P."/>
            <person name="Terpolilli J."/>
        </authorList>
    </citation>
    <scope>NUCLEOTIDE SEQUENCE</scope>
    <source>
        <strain evidence="1">WSM5005</strain>
    </source>
</reference>
<protein>
    <submittedName>
        <fullName evidence="1">Uncharacterized protein</fullName>
    </submittedName>
</protein>
<dbReference type="Proteomes" id="UP000179860">
    <property type="component" value="Chromosome 1"/>
</dbReference>
<proteinExistence type="predicted"/>
<dbReference type="AlphaFoldDB" id="A0A1I9YII8"/>
<dbReference type="OrthoDB" id="7595944at2"/>
<dbReference type="RefSeq" id="WP_027199362.1">
    <property type="nucleotide sequence ID" value="NZ_CP017561.2"/>
</dbReference>
<name>A0A1I9YII8_9BURK</name>
<keyword evidence="2" id="KW-1185">Reference proteome</keyword>